<dbReference type="HOGENOM" id="CLU_1956129_0_0_5"/>
<evidence type="ECO:0000313" key="3">
    <source>
        <dbReference type="EMBL" id="AHC39246.1"/>
    </source>
</evidence>
<sequence length="128" mass="14463">MKYLSVEFITPDAFLSISNVLSITSYVIDGEFVILPGHEKFIIELCSGLVKLKIDTGVNMFYVLNPILKVDPYNCKIIANQFIDACDVNAVMLKGYKEDIEKILNSISDKTLLKMATRHLTFINKIID</sequence>
<gene>
    <name evidence="3" type="ORF">EMUR_02415</name>
</gene>
<dbReference type="PATRIC" id="fig|1423892.3.peg.497"/>
<dbReference type="OrthoDB" id="9799969at2"/>
<dbReference type="InterPro" id="IPR020546">
    <property type="entry name" value="ATP_synth_F1_dsu/esu_N"/>
</dbReference>
<dbReference type="GO" id="GO:0045259">
    <property type="term" value="C:proton-transporting ATP synthase complex"/>
    <property type="evidence" value="ECO:0007669"/>
    <property type="project" value="UniProtKB-KW"/>
</dbReference>
<keyword evidence="4" id="KW-1185">Reference proteome</keyword>
<organism evidence="3 4">
    <name type="scientific">Ehrlichia muris AS145</name>
    <dbReference type="NCBI Taxonomy" id="1423892"/>
    <lineage>
        <taxon>Bacteria</taxon>
        <taxon>Pseudomonadati</taxon>
        <taxon>Pseudomonadota</taxon>
        <taxon>Alphaproteobacteria</taxon>
        <taxon>Rickettsiales</taxon>
        <taxon>Anaplasmataceae</taxon>
        <taxon>Ehrlichia</taxon>
    </lineage>
</organism>
<protein>
    <submittedName>
        <fullName evidence="3">ATP synthase subunit epsilon</fullName>
    </submittedName>
</protein>
<evidence type="ECO:0000313" key="4">
    <source>
        <dbReference type="Proteomes" id="UP000018689"/>
    </source>
</evidence>
<dbReference type="Gene3D" id="2.60.15.10">
    <property type="entry name" value="F0F1 ATP synthase delta/epsilon subunit, N-terminal"/>
    <property type="match status" value="1"/>
</dbReference>
<reference evidence="3 4" key="1">
    <citation type="journal article" date="2014" name="Genome Announc.">
        <title>Complete Genome Sequence of Ehrlichia muris Strain AS145T, a Model Monocytotropic Ehrlichia Strain.</title>
        <authorList>
            <person name="Thirumalapura N.R."/>
            <person name="Qin X."/>
            <person name="Kuriakose J.A."/>
            <person name="Walker D.H."/>
        </authorList>
    </citation>
    <scope>NUCLEOTIDE SEQUENCE [LARGE SCALE GENOMIC DNA]</scope>
    <source>
        <strain evidence="4">AS154</strain>
    </source>
</reference>
<accession>V9R8T6</accession>
<dbReference type="STRING" id="1423892.EMUR_02415"/>
<dbReference type="InterPro" id="IPR036771">
    <property type="entry name" value="ATPsynth_dsu/esu_N"/>
</dbReference>
<dbReference type="RefSeq" id="WP_024072084.1">
    <property type="nucleotide sequence ID" value="NC_023063.1"/>
</dbReference>
<evidence type="ECO:0000256" key="1">
    <source>
        <dbReference type="ARBA" id="ARBA00023196"/>
    </source>
</evidence>
<feature type="domain" description="ATP synthase F1 complex delta/epsilon subunit N-terminal" evidence="2">
    <location>
        <begin position="4"/>
        <end position="81"/>
    </location>
</feature>
<keyword evidence="1" id="KW-0066">ATP synthesis</keyword>
<dbReference type="SUPFAM" id="SSF51344">
    <property type="entry name" value="Epsilon subunit of F1F0-ATP synthase N-terminal domain"/>
    <property type="match status" value="1"/>
</dbReference>
<dbReference type="AlphaFoldDB" id="V9R8T6"/>
<dbReference type="Pfam" id="PF02823">
    <property type="entry name" value="ATP-synt_DE_N"/>
    <property type="match status" value="1"/>
</dbReference>
<dbReference type="Proteomes" id="UP000018689">
    <property type="component" value="Chromosome"/>
</dbReference>
<keyword evidence="1" id="KW-0139">CF(1)</keyword>
<name>V9R8T6_9RICK</name>
<dbReference type="EMBL" id="CP006917">
    <property type="protein sequence ID" value="AHC39246.1"/>
    <property type="molecule type" value="Genomic_DNA"/>
</dbReference>
<dbReference type="KEGG" id="emr:EMUR_02415"/>
<evidence type="ECO:0000259" key="2">
    <source>
        <dbReference type="Pfam" id="PF02823"/>
    </source>
</evidence>
<dbReference type="GO" id="GO:0015986">
    <property type="term" value="P:proton motive force-driven ATP synthesis"/>
    <property type="evidence" value="ECO:0007669"/>
    <property type="project" value="InterPro"/>
</dbReference>
<proteinExistence type="predicted"/>